<name>A0A8D7B6B7_MUSAM</name>
<gene>
    <name evidence="1" type="ORF">GSMUA_98470.1</name>
</gene>
<organism evidence="1">
    <name type="scientific">Musa acuminata subsp. malaccensis</name>
    <name type="common">Wild banana</name>
    <name type="synonym">Musa malaccensis</name>
    <dbReference type="NCBI Taxonomy" id="214687"/>
    <lineage>
        <taxon>Eukaryota</taxon>
        <taxon>Viridiplantae</taxon>
        <taxon>Streptophyta</taxon>
        <taxon>Embryophyta</taxon>
        <taxon>Tracheophyta</taxon>
        <taxon>Spermatophyta</taxon>
        <taxon>Magnoliopsida</taxon>
        <taxon>Liliopsida</taxon>
        <taxon>Zingiberales</taxon>
        <taxon>Musaceae</taxon>
        <taxon>Musa</taxon>
    </lineage>
</organism>
<proteinExistence type="predicted"/>
<reference evidence="1" key="1">
    <citation type="submission" date="2021-03" db="EMBL/GenBank/DDBJ databases">
        <authorList>
            <consortium name="Genoscope - CEA"/>
            <person name="William W."/>
        </authorList>
    </citation>
    <scope>NUCLEOTIDE SEQUENCE</scope>
    <source>
        <strain evidence="1">Doubled-haploid Pahang</strain>
    </source>
</reference>
<dbReference type="EMBL" id="HG996466">
    <property type="protein sequence ID" value="CAG1860543.1"/>
    <property type="molecule type" value="Genomic_DNA"/>
</dbReference>
<dbReference type="AlphaFoldDB" id="A0A8D7B6B7"/>
<sequence>MISITTLIMIYSSNIEIKQRKIESLCAFGICFDTLSCRELHPLQSQREGSVWAGFYPLLEGITNKNKLPVI</sequence>
<evidence type="ECO:0000313" key="1">
    <source>
        <dbReference type="EMBL" id="CAG1860543.1"/>
    </source>
</evidence>
<protein>
    <submittedName>
        <fullName evidence="1">(wild Malaysian banana) hypothetical protein</fullName>
    </submittedName>
</protein>
<accession>A0A8D7B6B7</accession>